<sequence>MSETVISVGIDVGTSTTELVFSRLTIENVAGAFVVPRISIVDKTVIYRSRIYLTPLINPELIDVDALRTIVEDEYRAAGVKPSDVHTGAAIITGETARADNAEQVLQALSELAGDFVVAAAGPLLEAVLAARGVGIDSWSRDNPQVIANLDVGGGTTNIAAYRFGRLLGASCLDIGGRLVRVDSGKISYISHQIRRLAAASGIPLEVGDRADLERLRTLARVMARQLAMGVGLISRDEMHSTMYTNMGRPLGSEIIPAAISFSGGVADLIDADRSSNPFRFGDIGPLLGAAIADESAFGLVKRYHGAETIGATVVGAGVHTMEISGSTIEYARELLPIRNVPILRVPDEQAADPARLAAAIKEQLALLNPDDLSRAVAVCFSGQHINSFASVQETAQAIIDGAATILNGPNPLVVVLENDRAKVLGQSLAVQRGRRDDVVCIDGVHTGLGDYIDIGAPVGAGQAVPVVVKTLVFND</sequence>
<protein>
    <submittedName>
        <fullName evidence="1">Ethanolamine ammonia-lyase reactivating factor EutA</fullName>
    </submittedName>
</protein>
<dbReference type="AlphaFoldDB" id="A0AAN0MG83"/>
<name>A0AAN0MG83_9ACTN</name>
<dbReference type="InterPro" id="IPR009377">
    <property type="entry name" value="EutA"/>
</dbReference>
<dbReference type="EMBL" id="AP028056">
    <property type="protein sequence ID" value="BEH01631.1"/>
    <property type="molecule type" value="Genomic_DNA"/>
</dbReference>
<dbReference type="PIRSF" id="PIRSF012293">
    <property type="entry name" value="EutA"/>
    <property type="match status" value="1"/>
</dbReference>
<dbReference type="RefSeq" id="WP_286267973.1">
    <property type="nucleotide sequence ID" value="NZ_AP028056.1"/>
</dbReference>
<dbReference type="InterPro" id="IPR050696">
    <property type="entry name" value="FtsA/MreB"/>
</dbReference>
<evidence type="ECO:0000313" key="1">
    <source>
        <dbReference type="EMBL" id="BEH01631.1"/>
    </source>
</evidence>
<proteinExistence type="predicted"/>
<dbReference type="Proteomes" id="UP001431656">
    <property type="component" value="Chromosome"/>
</dbReference>
<gene>
    <name evidence="1" type="primary">eutA</name>
    <name evidence="1" type="ORF">brsh051_09120</name>
</gene>
<organism evidence="1 2">
    <name type="scientific">Brooklawnia propionicigenes</name>
    <dbReference type="NCBI Taxonomy" id="3041175"/>
    <lineage>
        <taxon>Bacteria</taxon>
        <taxon>Bacillati</taxon>
        <taxon>Actinomycetota</taxon>
        <taxon>Actinomycetes</taxon>
        <taxon>Propionibacteriales</taxon>
        <taxon>Propionibacteriaceae</taxon>
        <taxon>Brooklawnia</taxon>
    </lineage>
</organism>
<dbReference type="SUPFAM" id="SSF53067">
    <property type="entry name" value="Actin-like ATPase domain"/>
    <property type="match status" value="1"/>
</dbReference>
<keyword evidence="2" id="KW-1185">Reference proteome</keyword>
<dbReference type="InterPro" id="IPR043129">
    <property type="entry name" value="ATPase_NBD"/>
</dbReference>
<accession>A0AAN0MG83</accession>
<dbReference type="PANTHER" id="PTHR32432">
    <property type="entry name" value="CELL DIVISION PROTEIN FTSA-RELATED"/>
    <property type="match status" value="1"/>
</dbReference>
<evidence type="ECO:0000313" key="2">
    <source>
        <dbReference type="Proteomes" id="UP001431656"/>
    </source>
</evidence>
<dbReference type="Pfam" id="PF06277">
    <property type="entry name" value="EutA"/>
    <property type="match status" value="1"/>
</dbReference>
<reference evidence="1" key="1">
    <citation type="journal article" date="2024" name="Int. J. Syst. Evol. Microbiol.">
        <title>Brooklawnia propionicigenes sp. nov., a facultatively anaerobic, propionate-producing bacterium isolated from a methanogenic reactor treating waste from cattle farms.</title>
        <authorList>
            <person name="Akita Y."/>
            <person name="Ueki A."/>
            <person name="Tonouchi A."/>
            <person name="Sugawara Y."/>
            <person name="Honma S."/>
            <person name="Kaku N."/>
            <person name="Ueki K."/>
        </authorList>
    </citation>
    <scope>NUCLEOTIDE SEQUENCE</scope>
    <source>
        <strain evidence="1">SH051</strain>
    </source>
</reference>
<dbReference type="PANTHER" id="PTHR32432:SF13">
    <property type="entry name" value="ETHANOLAMINE AMMONIA-LYASE REACTIVASE EUTA"/>
    <property type="match status" value="1"/>
</dbReference>
<dbReference type="KEGG" id="broo:brsh051_09120"/>